<evidence type="ECO:0000256" key="1">
    <source>
        <dbReference type="SAM" id="Phobius"/>
    </source>
</evidence>
<feature type="transmembrane region" description="Helical" evidence="1">
    <location>
        <begin position="59"/>
        <end position="76"/>
    </location>
</feature>
<dbReference type="EMBL" id="JBHLXP010000005">
    <property type="protein sequence ID" value="MFC0050081.1"/>
    <property type="molecule type" value="Genomic_DNA"/>
</dbReference>
<protein>
    <recommendedName>
        <fullName evidence="4">DUF2809 domain-containing protein</fullName>
    </recommendedName>
</protein>
<proteinExistence type="predicted"/>
<dbReference type="RefSeq" id="WP_377247188.1">
    <property type="nucleotide sequence ID" value="NZ_JBHLXP010000005.1"/>
</dbReference>
<evidence type="ECO:0000313" key="3">
    <source>
        <dbReference type="Proteomes" id="UP001589813"/>
    </source>
</evidence>
<sequence length="137" mass="16018">MNKFGLSLFVLTALLFLGNFIFIFVDLSSGLVAPYSNFYFSIIGAFIIYKYIKKMKFTGFEFLLFYIPQLLSFYIGEQKFEFSAGINFYWRRIFMDGAFNDPLAKVDWGFGINVFAVICIALIYRAFYKDRKTQHVS</sequence>
<accession>A0ABV6BGU4</accession>
<gene>
    <name evidence="2" type="ORF">ACFFJP_17395</name>
</gene>
<name>A0ABV6BGU4_9GAMM</name>
<feature type="transmembrane region" description="Helical" evidence="1">
    <location>
        <begin position="7"/>
        <end position="25"/>
    </location>
</feature>
<evidence type="ECO:0008006" key="4">
    <source>
        <dbReference type="Google" id="ProtNLM"/>
    </source>
</evidence>
<feature type="transmembrane region" description="Helical" evidence="1">
    <location>
        <begin position="31"/>
        <end position="52"/>
    </location>
</feature>
<feature type="transmembrane region" description="Helical" evidence="1">
    <location>
        <begin position="108"/>
        <end position="127"/>
    </location>
</feature>
<keyword evidence="1" id="KW-0812">Transmembrane</keyword>
<keyword evidence="1" id="KW-1133">Transmembrane helix</keyword>
<dbReference type="Proteomes" id="UP001589813">
    <property type="component" value="Unassembled WGS sequence"/>
</dbReference>
<comment type="caution">
    <text evidence="2">The sequence shown here is derived from an EMBL/GenBank/DDBJ whole genome shotgun (WGS) entry which is preliminary data.</text>
</comment>
<keyword evidence="1" id="KW-0472">Membrane</keyword>
<evidence type="ECO:0000313" key="2">
    <source>
        <dbReference type="EMBL" id="MFC0050081.1"/>
    </source>
</evidence>
<organism evidence="2 3">
    <name type="scientific">Rheinheimera tilapiae</name>
    <dbReference type="NCBI Taxonomy" id="875043"/>
    <lineage>
        <taxon>Bacteria</taxon>
        <taxon>Pseudomonadati</taxon>
        <taxon>Pseudomonadota</taxon>
        <taxon>Gammaproteobacteria</taxon>
        <taxon>Chromatiales</taxon>
        <taxon>Chromatiaceae</taxon>
        <taxon>Rheinheimera</taxon>
    </lineage>
</organism>
<keyword evidence="3" id="KW-1185">Reference proteome</keyword>
<reference evidence="2 3" key="1">
    <citation type="submission" date="2024-09" db="EMBL/GenBank/DDBJ databases">
        <authorList>
            <person name="Sun Q."/>
            <person name="Mori K."/>
        </authorList>
    </citation>
    <scope>NUCLEOTIDE SEQUENCE [LARGE SCALE GENOMIC DNA]</scope>
    <source>
        <strain evidence="2 3">KCTC 23315</strain>
    </source>
</reference>